<name>A0A2W6NG98_9HELI</name>
<dbReference type="GO" id="GO:0043165">
    <property type="term" value="P:Gram-negative-bacterium-type cell outer membrane assembly"/>
    <property type="evidence" value="ECO:0007669"/>
    <property type="project" value="InterPro"/>
</dbReference>
<evidence type="ECO:0008006" key="3">
    <source>
        <dbReference type="Google" id="ProtNLM"/>
    </source>
</evidence>
<evidence type="ECO:0000313" key="2">
    <source>
        <dbReference type="Proteomes" id="UP000249746"/>
    </source>
</evidence>
<protein>
    <recommendedName>
        <fullName evidence="3">Lipoprotein</fullName>
    </recommendedName>
</protein>
<proteinExistence type="predicted"/>
<sequence>MIVRFLIFAFLFVGCGYKPISHYTKEALGEKIFVELKVDARDSQNSVELKDELSRAVFSRLQSQITDKERADSIVKVKLDSVSFSALAENTTGFATFYRCNVVVEFEYFNKATQKTRTFLKKGYYNFSLNDSSVITDSARLDAINKALLQAIDGFVSQVGVDTQ</sequence>
<dbReference type="OrthoDB" id="5347351at2"/>
<dbReference type="AlphaFoldDB" id="A0A2W6NG98"/>
<dbReference type="GO" id="GO:0019867">
    <property type="term" value="C:outer membrane"/>
    <property type="evidence" value="ECO:0007669"/>
    <property type="project" value="InterPro"/>
</dbReference>
<dbReference type="PROSITE" id="PS51257">
    <property type="entry name" value="PROKAR_LIPOPROTEIN"/>
    <property type="match status" value="1"/>
</dbReference>
<organism evidence="1 2">
    <name type="scientific">Helicobacter valdiviensis</name>
    <dbReference type="NCBI Taxonomy" id="1458358"/>
    <lineage>
        <taxon>Bacteria</taxon>
        <taxon>Pseudomonadati</taxon>
        <taxon>Campylobacterota</taxon>
        <taxon>Epsilonproteobacteria</taxon>
        <taxon>Campylobacterales</taxon>
        <taxon>Helicobacteraceae</taxon>
        <taxon>Helicobacter</taxon>
    </lineage>
</organism>
<accession>A0A2W6NG98</accession>
<reference evidence="1 2" key="1">
    <citation type="submission" date="2017-03" db="EMBL/GenBank/DDBJ databases">
        <title>Genomic and clinical evidence uncovers the enterohepatic species Helicobacter valdiviensis as a potential human intestinal pathogen.</title>
        <authorList>
            <person name="Fresia P."/>
            <person name="Jara R."/>
            <person name="Sierra R."/>
            <person name="Ferres I."/>
            <person name="Greif G."/>
            <person name="Iraola G."/>
            <person name="Collado L."/>
        </authorList>
    </citation>
    <scope>NUCLEOTIDE SEQUENCE [LARGE SCALE GENOMIC DNA]</scope>
    <source>
        <strain evidence="1 2">WBE14</strain>
    </source>
</reference>
<dbReference type="Pfam" id="PF04390">
    <property type="entry name" value="LptE"/>
    <property type="match status" value="1"/>
</dbReference>
<dbReference type="InterPro" id="IPR007485">
    <property type="entry name" value="LPS_assembly_LptE"/>
</dbReference>
<gene>
    <name evidence="1" type="ORF">B6S12_05965</name>
</gene>
<comment type="caution">
    <text evidence="1">The sequence shown here is derived from an EMBL/GenBank/DDBJ whole genome shotgun (WGS) entry which is preliminary data.</text>
</comment>
<keyword evidence="2" id="KW-1185">Reference proteome</keyword>
<dbReference type="Proteomes" id="UP000249746">
    <property type="component" value="Unassembled WGS sequence"/>
</dbReference>
<dbReference type="EMBL" id="NBIU01000015">
    <property type="protein sequence ID" value="PZT48010.1"/>
    <property type="molecule type" value="Genomic_DNA"/>
</dbReference>
<evidence type="ECO:0000313" key="1">
    <source>
        <dbReference type="EMBL" id="PZT48010.1"/>
    </source>
</evidence>